<dbReference type="EMBL" id="LGUA01000003">
    <property type="protein sequence ID" value="OAX85563.1"/>
    <property type="molecule type" value="Genomic_DNA"/>
</dbReference>
<dbReference type="SUPFAM" id="SSF53850">
    <property type="entry name" value="Periplasmic binding protein-like II"/>
    <property type="match status" value="1"/>
</dbReference>
<accession>A0A1B7P986</accession>
<dbReference type="Pfam" id="PF01379">
    <property type="entry name" value="Porphobil_deam"/>
    <property type="match status" value="1"/>
</dbReference>
<name>A0A1B7P986_9EURO</name>
<keyword evidence="3" id="KW-0808">Transferase</keyword>
<evidence type="ECO:0000313" key="8">
    <source>
        <dbReference type="EMBL" id="OAX85563.1"/>
    </source>
</evidence>
<reference evidence="8 9" key="1">
    <citation type="submission" date="2015-07" db="EMBL/GenBank/DDBJ databases">
        <title>Emmonsia species relationships and genome sequence.</title>
        <authorList>
            <person name="Cuomo C.A."/>
            <person name="Schwartz I.S."/>
            <person name="Kenyon C."/>
            <person name="de Hoog G.S."/>
            <person name="Govender N.P."/>
            <person name="Botha A."/>
            <person name="Moreno L."/>
            <person name="de Vries M."/>
            <person name="Munoz J.F."/>
            <person name="Stielow J.B."/>
        </authorList>
    </citation>
    <scope>NUCLEOTIDE SEQUENCE [LARGE SCALE GENOMIC DNA]</scope>
    <source>
        <strain evidence="8 9">CBS 136260</strain>
    </source>
</reference>
<keyword evidence="5" id="KW-0627">Porphyrin biosynthesis</keyword>
<dbReference type="PANTHER" id="PTHR11557">
    <property type="entry name" value="PORPHOBILINOGEN DEAMINASE"/>
    <property type="match status" value="1"/>
</dbReference>
<organism evidence="8 9">
    <name type="scientific">Emergomyces africanus</name>
    <dbReference type="NCBI Taxonomy" id="1955775"/>
    <lineage>
        <taxon>Eukaryota</taxon>
        <taxon>Fungi</taxon>
        <taxon>Dikarya</taxon>
        <taxon>Ascomycota</taxon>
        <taxon>Pezizomycotina</taxon>
        <taxon>Eurotiomycetes</taxon>
        <taxon>Eurotiomycetidae</taxon>
        <taxon>Onygenales</taxon>
        <taxon>Ajellomycetaceae</taxon>
        <taxon>Emergomyces</taxon>
    </lineage>
</organism>
<evidence type="ECO:0000256" key="1">
    <source>
        <dbReference type="ARBA" id="ARBA00005638"/>
    </source>
</evidence>
<evidence type="ECO:0000259" key="7">
    <source>
        <dbReference type="Pfam" id="PF01379"/>
    </source>
</evidence>
<sequence length="305" mass="33769">MASAPPQADPASKNLSPTKTTFTIGTRKSKLALVQTDLVRDALKAAWPQYEFNILTKDAAADLDKVTPLREFTSKNLWTEELEELLLAKQIDLVVHSLKGANDACILSSGPYVPLQEFEEHIRHYVNSILDHPGAQSTKVILITPPPVDVPSPGMDLAYDLPEVADAMQSIAKLSRGHKTWASKRAFAEKIVEIGKEFEAKTDRVAVLDFWTAVTKAACKEQGVSEEGFHELDVEDMLPGSGLPGAGEFGREFFIDGLHFGSKGYEILTRELFGLFLTKWPELEKQNFPLHVCAPFFQEICDVKA</sequence>
<dbReference type="OrthoDB" id="671439at2759"/>
<evidence type="ECO:0000313" key="9">
    <source>
        <dbReference type="Proteomes" id="UP000091918"/>
    </source>
</evidence>
<dbReference type="InterPro" id="IPR000860">
    <property type="entry name" value="HemC"/>
</dbReference>
<proteinExistence type="inferred from homology"/>
<dbReference type="Proteomes" id="UP000091918">
    <property type="component" value="Unassembled WGS sequence"/>
</dbReference>
<dbReference type="GO" id="GO:0005737">
    <property type="term" value="C:cytoplasm"/>
    <property type="evidence" value="ECO:0007669"/>
    <property type="project" value="TreeGrafter"/>
</dbReference>
<dbReference type="PANTHER" id="PTHR11557:SF0">
    <property type="entry name" value="PORPHOBILINOGEN DEAMINASE"/>
    <property type="match status" value="1"/>
</dbReference>
<keyword evidence="4" id="KW-0350">Heme biosynthesis</keyword>
<comment type="caution">
    <text evidence="8">The sequence shown here is derived from an EMBL/GenBank/DDBJ whole genome shotgun (WGS) entry which is preliminary data.</text>
</comment>
<dbReference type="STRING" id="1658172.A0A1B7P986"/>
<evidence type="ECO:0000256" key="2">
    <source>
        <dbReference type="ARBA" id="ARBA00012655"/>
    </source>
</evidence>
<dbReference type="SUPFAM" id="SSF52266">
    <property type="entry name" value="SGNH hydrolase"/>
    <property type="match status" value="1"/>
</dbReference>
<evidence type="ECO:0000256" key="6">
    <source>
        <dbReference type="SAM" id="MobiDB-lite"/>
    </source>
</evidence>
<dbReference type="GO" id="GO:0016788">
    <property type="term" value="F:hydrolase activity, acting on ester bonds"/>
    <property type="evidence" value="ECO:0007669"/>
    <property type="project" value="InterPro"/>
</dbReference>
<evidence type="ECO:0000256" key="4">
    <source>
        <dbReference type="ARBA" id="ARBA00023133"/>
    </source>
</evidence>
<dbReference type="EC" id="2.5.1.61" evidence="2"/>
<gene>
    <name evidence="8" type="ORF">ACJ72_00057</name>
</gene>
<dbReference type="AlphaFoldDB" id="A0A1B7P986"/>
<dbReference type="InterPro" id="IPR022417">
    <property type="entry name" value="Porphobilin_deaminase_N"/>
</dbReference>
<keyword evidence="9" id="KW-1185">Reference proteome</keyword>
<feature type="domain" description="Porphobilinogen deaminase N-terminal" evidence="7">
    <location>
        <begin position="23"/>
        <end position="99"/>
    </location>
</feature>
<dbReference type="Gene3D" id="3.40.190.10">
    <property type="entry name" value="Periplasmic binding protein-like II"/>
    <property type="match status" value="1"/>
</dbReference>
<feature type="region of interest" description="Disordered" evidence="6">
    <location>
        <begin position="1"/>
        <end position="20"/>
    </location>
</feature>
<protein>
    <recommendedName>
        <fullName evidence="2">hydroxymethylbilane synthase</fullName>
        <ecNumber evidence="2">2.5.1.61</ecNumber>
    </recommendedName>
</protein>
<comment type="similarity">
    <text evidence="1">Belongs to the HMBS family.</text>
</comment>
<evidence type="ECO:0000256" key="3">
    <source>
        <dbReference type="ARBA" id="ARBA00022679"/>
    </source>
</evidence>
<evidence type="ECO:0000256" key="5">
    <source>
        <dbReference type="ARBA" id="ARBA00023244"/>
    </source>
</evidence>
<dbReference type="GO" id="GO:0006783">
    <property type="term" value="P:heme biosynthetic process"/>
    <property type="evidence" value="ECO:0007669"/>
    <property type="project" value="UniProtKB-KW"/>
</dbReference>
<dbReference type="GO" id="GO:0004418">
    <property type="term" value="F:hydroxymethylbilane synthase activity"/>
    <property type="evidence" value="ECO:0007669"/>
    <property type="project" value="UniProtKB-EC"/>
</dbReference>